<proteinExistence type="predicted"/>
<keyword evidence="2" id="KW-1185">Reference proteome</keyword>
<dbReference type="Proteomes" id="UP001156398">
    <property type="component" value="Unassembled WGS sequence"/>
</dbReference>
<gene>
    <name evidence="1" type="ORF">POF43_024140</name>
</gene>
<comment type="caution">
    <text evidence="1">The sequence shown here is derived from an EMBL/GenBank/DDBJ whole genome shotgun (WGS) entry which is preliminary data.</text>
</comment>
<sequence length="106" mass="11879">MNDDDFEAMKNYSEPTIVAAVVDGRMTWAKDVCTVHPRQQGALFHGDRLVHTDGSSWTVTAVDWDRAKGGRWSGAPTVYTLRQDVTGHEEQLTGAEMADFWRPKTP</sequence>
<protein>
    <recommendedName>
        <fullName evidence="3">Nuclear transport factor 2 family protein</fullName>
    </recommendedName>
</protein>
<organism evidence="1 2">
    <name type="scientific">Streptantibioticus silvisoli</name>
    <dbReference type="NCBI Taxonomy" id="2705255"/>
    <lineage>
        <taxon>Bacteria</taxon>
        <taxon>Bacillati</taxon>
        <taxon>Actinomycetota</taxon>
        <taxon>Actinomycetes</taxon>
        <taxon>Kitasatosporales</taxon>
        <taxon>Streptomycetaceae</taxon>
        <taxon>Streptantibioticus</taxon>
    </lineage>
</organism>
<accession>A0ABT6W4W2</accession>
<reference evidence="1 2" key="1">
    <citation type="submission" date="2023-05" db="EMBL/GenBank/DDBJ databases">
        <title>Streptantibioticus silvisoli sp. nov., acidotolerant actinomycetes 1 from pine litter.</title>
        <authorList>
            <person name="Swiecimska M."/>
            <person name="Golinska P."/>
            <person name="Sangal V."/>
            <person name="Wachnowicz B."/>
            <person name="Goodfellow M."/>
        </authorList>
    </citation>
    <scope>NUCLEOTIDE SEQUENCE [LARGE SCALE GENOMIC DNA]</scope>
    <source>
        <strain evidence="1 2">SL54</strain>
    </source>
</reference>
<evidence type="ECO:0000313" key="2">
    <source>
        <dbReference type="Proteomes" id="UP001156398"/>
    </source>
</evidence>
<dbReference type="EMBL" id="JAAGKO020000040">
    <property type="protein sequence ID" value="MDI5965780.1"/>
    <property type="molecule type" value="Genomic_DNA"/>
</dbReference>
<dbReference type="RefSeq" id="WP_271322060.1">
    <property type="nucleotide sequence ID" value="NZ_JAAGKO020000040.1"/>
</dbReference>
<name>A0ABT6W4W2_9ACTN</name>
<evidence type="ECO:0008006" key="3">
    <source>
        <dbReference type="Google" id="ProtNLM"/>
    </source>
</evidence>
<evidence type="ECO:0000313" key="1">
    <source>
        <dbReference type="EMBL" id="MDI5965780.1"/>
    </source>
</evidence>